<accession>A0A1X7UA69</accession>
<protein>
    <recommendedName>
        <fullName evidence="6">Poly [ADP-ribose] polymerase</fullName>
        <shortName evidence="6">PARP</shortName>
        <ecNumber evidence="6">2.4.2.-</ecNumber>
    </recommendedName>
</protein>
<dbReference type="Gene3D" id="3.40.220.10">
    <property type="entry name" value="Leucine Aminopeptidase, subunit E, domain 1"/>
    <property type="match status" value="1"/>
</dbReference>
<evidence type="ECO:0000256" key="5">
    <source>
        <dbReference type="ARBA" id="ARBA00023242"/>
    </source>
</evidence>
<dbReference type="CDD" id="cd01670">
    <property type="entry name" value="Death"/>
    <property type="match status" value="1"/>
</dbReference>
<dbReference type="PROSITE" id="PS51059">
    <property type="entry name" value="PARP_CATALYTIC"/>
    <property type="match status" value="1"/>
</dbReference>
<dbReference type="eggNOG" id="KOG2633">
    <property type="taxonomic scope" value="Eukaryota"/>
</dbReference>
<dbReference type="CDD" id="cd12301">
    <property type="entry name" value="RRM1_2_PAR10_like"/>
    <property type="match status" value="1"/>
</dbReference>
<gene>
    <name evidence="12" type="primary">100631792</name>
</gene>
<evidence type="ECO:0000256" key="4">
    <source>
        <dbReference type="ARBA" id="ARBA00023027"/>
    </source>
</evidence>
<dbReference type="OrthoDB" id="5987649at2759"/>
<dbReference type="InterPro" id="IPR012677">
    <property type="entry name" value="Nucleotide-bd_a/b_plait_sf"/>
</dbReference>
<feature type="domain" description="Death" evidence="8">
    <location>
        <begin position="32"/>
        <end position="107"/>
    </location>
</feature>
<feature type="compositionally biased region" description="Basic and acidic residues" evidence="7">
    <location>
        <begin position="1242"/>
        <end position="1251"/>
    </location>
</feature>
<evidence type="ECO:0000259" key="8">
    <source>
        <dbReference type="PROSITE" id="PS50017"/>
    </source>
</evidence>
<evidence type="ECO:0000256" key="3">
    <source>
        <dbReference type="ARBA" id="ARBA00022679"/>
    </source>
</evidence>
<dbReference type="GO" id="GO:0007165">
    <property type="term" value="P:signal transduction"/>
    <property type="evidence" value="ECO:0007669"/>
    <property type="project" value="InterPro"/>
</dbReference>
<dbReference type="CDD" id="cd01439">
    <property type="entry name" value="TCCD_inducible_PARP_like"/>
    <property type="match status" value="1"/>
</dbReference>
<dbReference type="GO" id="GO:0005737">
    <property type="term" value="C:cytoplasm"/>
    <property type="evidence" value="ECO:0007669"/>
    <property type="project" value="TreeGrafter"/>
</dbReference>
<organism evidence="12">
    <name type="scientific">Amphimedon queenslandica</name>
    <name type="common">Sponge</name>
    <dbReference type="NCBI Taxonomy" id="400682"/>
    <lineage>
        <taxon>Eukaryota</taxon>
        <taxon>Metazoa</taxon>
        <taxon>Porifera</taxon>
        <taxon>Demospongiae</taxon>
        <taxon>Heteroscleromorpha</taxon>
        <taxon>Haplosclerida</taxon>
        <taxon>Niphatidae</taxon>
        <taxon>Amphimedon</taxon>
    </lineage>
</organism>
<reference evidence="13" key="1">
    <citation type="journal article" date="2010" name="Nature">
        <title>The Amphimedon queenslandica genome and the evolution of animal complexity.</title>
        <authorList>
            <person name="Srivastava M."/>
            <person name="Simakov O."/>
            <person name="Chapman J."/>
            <person name="Fahey B."/>
            <person name="Gauthier M.E."/>
            <person name="Mitros T."/>
            <person name="Richards G.S."/>
            <person name="Conaco C."/>
            <person name="Dacre M."/>
            <person name="Hellsten U."/>
            <person name="Larroux C."/>
            <person name="Putnam N.H."/>
            <person name="Stanke M."/>
            <person name="Adamska M."/>
            <person name="Darling A."/>
            <person name="Degnan S.M."/>
            <person name="Oakley T.H."/>
            <person name="Plachetzki D.C."/>
            <person name="Zhai Y."/>
            <person name="Adamski M."/>
            <person name="Calcino A."/>
            <person name="Cummins S.F."/>
            <person name="Goodstein D.M."/>
            <person name="Harris C."/>
            <person name="Jackson D.J."/>
            <person name="Leys S.P."/>
            <person name="Shu S."/>
            <person name="Woodcroft B.J."/>
            <person name="Vervoort M."/>
            <person name="Kosik K.S."/>
            <person name="Manning G."/>
            <person name="Degnan B.M."/>
            <person name="Rokhsar D.S."/>
        </authorList>
    </citation>
    <scope>NUCLEOTIDE SEQUENCE [LARGE SCALE GENOMIC DNA]</scope>
</reference>
<dbReference type="InterPro" id="IPR004170">
    <property type="entry name" value="WWE_dom"/>
</dbReference>
<dbReference type="Gene3D" id="3.30.720.50">
    <property type="match status" value="1"/>
</dbReference>
<reference evidence="12" key="2">
    <citation type="submission" date="2017-05" db="UniProtKB">
        <authorList>
            <consortium name="EnsemblMetazoa"/>
        </authorList>
    </citation>
    <scope>IDENTIFICATION</scope>
</reference>
<dbReference type="Gene3D" id="1.10.533.10">
    <property type="entry name" value="Death Domain, Fas"/>
    <property type="match status" value="1"/>
</dbReference>
<dbReference type="InterPro" id="IPR052056">
    <property type="entry name" value="Mono-ARTD/PARP"/>
</dbReference>
<dbReference type="GO" id="GO:0005634">
    <property type="term" value="C:nucleus"/>
    <property type="evidence" value="ECO:0007669"/>
    <property type="project" value="UniProtKB-SubCell"/>
</dbReference>
<dbReference type="GO" id="GO:0044389">
    <property type="term" value="F:ubiquitin-like protein ligase binding"/>
    <property type="evidence" value="ECO:0007669"/>
    <property type="project" value="TreeGrafter"/>
</dbReference>
<evidence type="ECO:0000256" key="7">
    <source>
        <dbReference type="SAM" id="MobiDB-lite"/>
    </source>
</evidence>
<dbReference type="SMART" id="SM00506">
    <property type="entry name" value="A1pp"/>
    <property type="match status" value="1"/>
</dbReference>
<sequence length="2382" mass="270151">MAVRSVSGDRAYLDTKDLQKVLTELQQFSKPNWRKFGLEAGLYKESLDIIEANYKRNVEDCFIECLSCWLKRQDNVDNEGKPAWCRLAEILEKIEEKNLADKIRDMSSGIHKEQQVCTVTTPGHSIFLPEFLEEQYLQMATEFSSILSRFVSRVCKKRKTLNAVKICLVGIVPLDKREISKVDSEIELMCVLRNYCSLIKYPILTILTRDMNMLDIKKELDEFEKKMKKSYKSILAKDFAKSAIEYCGTLHSREVTFEVTWPIAKTTLNEFEQFLAAAFRSQDIYMLIHLKAVHSSLLTFVCIIPYWLVEEMKDCILKNKDLIMSKEVVRITVDGTTVFSVKSSLEPYQLTLENVEKESFQSDGEAEEEYCEPLDHNVQEDRKSGEVYACLMFCEKESIVSFTAVRIKRLTDLLEYIKDHHQFAEIGPIHYVHFKLPNSFIELNFTEKPPAGWTIVPLIKPCRLYQADIDIFDGTEESVPPSCLISFYRSPDAVPLLHYSVPLIGVADPVKFYIHNRAMKTIVSPAPYTGLVYHEKKEDTHFIFFTAARLQDICSIVNYVEDQYPLAKISCLISFDFDSNHDHIEVIFNASQIKPHSYKLHKDQIDKFSVVKTLPPSFQISIYESRDAFSTISCSISLDGVVDPVKIDLMLKSPMKMTASQNNVTLSYFGLLYYEWKGKEYLMTFTASKKLNHLLEYVEEYHPLAKISQVCDFCFSSSSNFIELYVICEDFCGWTVQPLVKPCRLYQDDIDRYDEASYLLPPTCLLSVYGSVNAVHTLHYVISLKGVADPVRLCIDMKLQLEKDVLKLIDDLHSSKKEIQKKDTEIAAAKKDLCNVLEKLKEIHEKDVEVAAAKKETSMKTKEPPGESVHYLLLSGLPDGITADAVEGYLSNLFDEVNDVVLLGNGSAHAEVVDDNELSIKEFINKSHKIKKQQIEIKLTDPPDPASVPTSTATPDALGLDYYPDLIEVTFDGVIDTDIIQIYFESKHSGGKREKVVESITTFEEGIIHVKFESPDDALAVIAQEEHSVKIKKQPRKLEVRYVPLPPVKEYDMSKLIIKDIPEGMEEGYLTMFIENCLGLDEDDFTINLKPGVAMLLLESSYTDEELNKMMEKLGAKKLPQKKEQLTVERCEVNYSIYVAGITNKILASEDGLELYFESSISGGGDGVVEKIEMLAKDKAKVTFNDHSVIQRVLKKKHPKLGPSVSITECSVLDSLDKSTIEEEEEEEEEPVKKKSSHKRDNKTGENPVKRLDKKNKQKKSKKHSKTCSSSDDDETDASSPPPLVKDNPSQVPLNPVHHPLDPLLAKYVRLKPDITKGIEMEFQVKITAADAGIITISPLPSSPPDWPEKTVDMMQEFISSSLTKVDLPVPPEVGSSVYPMIIKECNDEGLQYAFGQGNNKVTIAGHIDAVTKLQRNVAELCGRMIRCVDEVELSKEDFMYFKGWALSRVQQQHKAVKLQCHDDRLSLSIDGSMKDVDEVKSKLSQHLVHSKVPVNLQPEALKFIHDDQPGRQKLNTMLKGHPEVIPYFSHSANNQLFFLLLCSNSHIDKAEHVVTTIQQEIVVQSIDLPQSFLRQISDSNFVSFQTNLAKKYSFSATVHQSKLTLVSTRSSIADVNREFHTFVTEACSVTDVINFKRGVWRLLHSTSMEKNWTDLLENMKKRGIMIVFSSKPTAQKPYIKIKGEVHNLEFAKEEIMEFQAAVKERQVTISRPGMGKYFLSNPQGQMMLKGIEYEANVCIEVEVSKENFEHDEPSMTASRSFKNIGFGTTPEMKRVNVIVGDITEFDRADVIVNAANGQLVHDAGIAASIVKRGGPAIQEDSTRYIDKNGYLFDGEAVLFPRAGNLPYKAIVHAVSPQWNRFGDNSREIALLKKAIHQSLEKSKGFTSIAIPAISSGVFGFPADVCADSILKAIAEFSRVDHGSQLNEINIVIFEDKINEFLKAAKRQLKSFQFYNSTQSLLPLSVAVPSSQTAYSFSLPRGHSPDLPTIMLPLDSEVIVHIYSETESMVERAEKKLQSTIATFYYEEIADPSISAFSDETVHELISFASDHNVDIEIDRDPSLHLVNLQGFFQDVMLVKDKICDAMSFITQEQSKKSAAALVSKTVRWTRINPDNEEEEEYGEFLNYEIEQAFQNEKEIYDAADDSFFINFEKMKERDKITNKTAIVKRLNLIKVQEQPDNWDPIPLDSQKKEKQFHLVTLPATSPEYKTAETAFNKTMTGKYAKILSIQRLQNPALYKQYAIRKKEMEIHNPKGHQNERLLWHGTSPDTLDKINTRGFDRNFAGKHATVYGKGVYFARDASYSHRYTSPDANGVRHMYYTLVLTGEFTVGDNLMICPPLKNPQVDLIVTFDATVDNVANPAIFVVYRDTQHYPAYLINYK</sequence>
<evidence type="ECO:0000313" key="12">
    <source>
        <dbReference type="EnsemblMetazoa" id="Aqu2.1.24650_001"/>
    </source>
</evidence>
<dbReference type="Gene3D" id="3.30.70.330">
    <property type="match status" value="2"/>
</dbReference>
<dbReference type="GO" id="GO:0010629">
    <property type="term" value="P:negative regulation of gene expression"/>
    <property type="evidence" value="ECO:0007669"/>
    <property type="project" value="TreeGrafter"/>
</dbReference>
<keyword evidence="4 6" id="KW-0520">NAD</keyword>
<dbReference type="InterPro" id="IPR012317">
    <property type="entry name" value="Poly(ADP-ribose)pol_cat_dom"/>
</dbReference>
<dbReference type="Proteomes" id="UP000007879">
    <property type="component" value="Unassembled WGS sequence"/>
</dbReference>
<feature type="compositionally biased region" description="Basic residues" evidence="7">
    <location>
        <begin position="1252"/>
        <end position="1266"/>
    </location>
</feature>
<keyword evidence="3 6" id="KW-0808">Transferase</keyword>
<comment type="subcellular location">
    <subcellularLocation>
        <location evidence="1">Nucleus</location>
    </subcellularLocation>
</comment>
<keyword evidence="5" id="KW-0539">Nucleus</keyword>
<evidence type="ECO:0000256" key="6">
    <source>
        <dbReference type="RuleBase" id="RU362114"/>
    </source>
</evidence>
<dbReference type="Pfam" id="PF00644">
    <property type="entry name" value="PARP"/>
    <property type="match status" value="1"/>
</dbReference>
<dbReference type="EnsemblMetazoa" id="Aqu2.1.24650_001">
    <property type="protein sequence ID" value="Aqu2.1.24650_001"/>
    <property type="gene ID" value="Aqu2.1.24650"/>
</dbReference>
<evidence type="ECO:0000313" key="13">
    <source>
        <dbReference type="Proteomes" id="UP000007879"/>
    </source>
</evidence>
<dbReference type="SUPFAM" id="SSF117839">
    <property type="entry name" value="WWE domain"/>
    <property type="match status" value="1"/>
</dbReference>
<dbReference type="InterPro" id="IPR000488">
    <property type="entry name" value="Death_dom"/>
</dbReference>
<feature type="domain" description="Macro" evidence="11">
    <location>
        <begin position="1763"/>
        <end position="1950"/>
    </location>
</feature>
<dbReference type="InterPro" id="IPR037197">
    <property type="entry name" value="WWE_dom_sf"/>
</dbReference>
<dbReference type="STRING" id="400682.A0A1X7UA69"/>
<evidence type="ECO:0000259" key="10">
    <source>
        <dbReference type="PROSITE" id="PS51059"/>
    </source>
</evidence>
<dbReference type="Pfam" id="PF00531">
    <property type="entry name" value="Death"/>
    <property type="match status" value="1"/>
</dbReference>
<dbReference type="PANTHER" id="PTHR14453:SF67">
    <property type="entry name" value="POLY [ADP-RIBOSE] POLYMERASE"/>
    <property type="match status" value="1"/>
</dbReference>
<dbReference type="SUPFAM" id="SSF47986">
    <property type="entry name" value="DEATH domain"/>
    <property type="match status" value="1"/>
</dbReference>
<feature type="domain" description="WWE" evidence="9">
    <location>
        <begin position="2095"/>
        <end position="2170"/>
    </location>
</feature>
<evidence type="ECO:0000259" key="9">
    <source>
        <dbReference type="PROSITE" id="PS50918"/>
    </source>
</evidence>
<dbReference type="GO" id="GO:0070212">
    <property type="term" value="P:protein poly-ADP-ribosylation"/>
    <property type="evidence" value="ECO:0007669"/>
    <property type="project" value="TreeGrafter"/>
</dbReference>
<dbReference type="FunFam" id="3.90.228.10:FF:000008">
    <property type="entry name" value="Poly [ADP-ribose] polymerase"/>
    <property type="match status" value="1"/>
</dbReference>
<dbReference type="InterPro" id="IPR011029">
    <property type="entry name" value="DEATH-like_dom_sf"/>
</dbReference>
<dbReference type="SUPFAM" id="SSF56399">
    <property type="entry name" value="ADP-ribosylation"/>
    <property type="match status" value="1"/>
</dbReference>
<dbReference type="Pfam" id="PF01661">
    <property type="entry name" value="Macro"/>
    <property type="match status" value="1"/>
</dbReference>
<name>A0A1X7UA69_AMPQE</name>
<dbReference type="GO" id="GO:0003950">
    <property type="term" value="F:NAD+ poly-ADP-ribosyltransferase activity"/>
    <property type="evidence" value="ECO:0007669"/>
    <property type="project" value="UniProtKB-UniRule"/>
</dbReference>
<evidence type="ECO:0000256" key="2">
    <source>
        <dbReference type="ARBA" id="ARBA00022676"/>
    </source>
</evidence>
<dbReference type="InterPro" id="IPR002589">
    <property type="entry name" value="Macro_dom"/>
</dbReference>
<evidence type="ECO:0000256" key="1">
    <source>
        <dbReference type="ARBA" id="ARBA00004123"/>
    </source>
</evidence>
<dbReference type="EC" id="2.4.2.-" evidence="6"/>
<dbReference type="PROSITE" id="PS51154">
    <property type="entry name" value="MACRO"/>
    <property type="match status" value="1"/>
</dbReference>
<keyword evidence="13" id="KW-1185">Reference proteome</keyword>
<evidence type="ECO:0000259" key="11">
    <source>
        <dbReference type="PROSITE" id="PS51154"/>
    </source>
</evidence>
<feature type="region of interest" description="Disordered" evidence="7">
    <location>
        <begin position="1218"/>
        <end position="1299"/>
    </location>
</feature>
<feature type="domain" description="PARP catalytic" evidence="10">
    <location>
        <begin position="2186"/>
        <end position="2382"/>
    </location>
</feature>
<dbReference type="InterPro" id="IPR043472">
    <property type="entry name" value="Macro_dom-like"/>
</dbReference>
<dbReference type="GO" id="GO:1990404">
    <property type="term" value="F:NAD+-protein mono-ADP-ribosyltransferase activity"/>
    <property type="evidence" value="ECO:0007669"/>
    <property type="project" value="TreeGrafter"/>
</dbReference>
<dbReference type="InParanoid" id="A0A1X7UA69"/>
<dbReference type="SUPFAM" id="SSF52949">
    <property type="entry name" value="Macro domain-like"/>
    <property type="match status" value="1"/>
</dbReference>
<dbReference type="CDD" id="cd02907">
    <property type="entry name" value="Macro_Af1521_BAL-like"/>
    <property type="match status" value="1"/>
</dbReference>
<dbReference type="GO" id="GO:0003714">
    <property type="term" value="F:transcription corepressor activity"/>
    <property type="evidence" value="ECO:0007669"/>
    <property type="project" value="TreeGrafter"/>
</dbReference>
<keyword evidence="2 6" id="KW-0328">Glycosyltransferase</keyword>
<dbReference type="PROSITE" id="PS50017">
    <property type="entry name" value="DEATH_DOMAIN"/>
    <property type="match status" value="1"/>
</dbReference>
<dbReference type="Gene3D" id="3.90.228.10">
    <property type="match status" value="1"/>
</dbReference>
<dbReference type="Pfam" id="PF23085">
    <property type="entry name" value="RRM_PARP14_3"/>
    <property type="match status" value="1"/>
</dbReference>
<dbReference type="PROSITE" id="PS50918">
    <property type="entry name" value="WWE"/>
    <property type="match status" value="1"/>
</dbReference>
<dbReference type="EnsemblMetazoa" id="XM_019999756.1">
    <property type="protein sequence ID" value="XP_019855315.1"/>
    <property type="gene ID" value="LOC100631792"/>
</dbReference>
<proteinExistence type="predicted"/>
<dbReference type="PANTHER" id="PTHR14453">
    <property type="entry name" value="PARP/ZINC FINGER CCCH TYPE DOMAIN CONTAINING PROTEIN"/>
    <property type="match status" value="1"/>
</dbReference>
<dbReference type="GO" id="GO:0060335">
    <property type="term" value="P:positive regulation of type II interferon-mediated signaling pathway"/>
    <property type="evidence" value="ECO:0007669"/>
    <property type="project" value="TreeGrafter"/>
</dbReference>